<feature type="domain" description="MPN" evidence="6">
    <location>
        <begin position="1"/>
        <end position="119"/>
    </location>
</feature>
<dbReference type="GO" id="GO:0006508">
    <property type="term" value="P:proteolysis"/>
    <property type="evidence" value="ECO:0007669"/>
    <property type="project" value="UniProtKB-KW"/>
</dbReference>
<dbReference type="InterPro" id="IPR051929">
    <property type="entry name" value="VirAsm_ModProt"/>
</dbReference>
<dbReference type="InterPro" id="IPR037518">
    <property type="entry name" value="MPN"/>
</dbReference>
<dbReference type="PROSITE" id="PS50249">
    <property type="entry name" value="MPN"/>
    <property type="match status" value="1"/>
</dbReference>
<dbReference type="Proteomes" id="UP000520156">
    <property type="component" value="Unassembled WGS sequence"/>
</dbReference>
<evidence type="ECO:0000256" key="3">
    <source>
        <dbReference type="ARBA" id="ARBA00022801"/>
    </source>
</evidence>
<dbReference type="PANTHER" id="PTHR34858:SF1">
    <property type="entry name" value="CYSO-CYSTEINE PEPTIDASE"/>
    <property type="match status" value="1"/>
</dbReference>
<evidence type="ECO:0000256" key="5">
    <source>
        <dbReference type="ARBA" id="ARBA00023049"/>
    </source>
</evidence>
<keyword evidence="8" id="KW-1185">Reference proteome</keyword>
<reference evidence="7 8" key="1">
    <citation type="submission" date="2020-08" db="EMBL/GenBank/DDBJ databases">
        <title>The genome sequence of Novosphingobium flavum 4Y4.</title>
        <authorList>
            <person name="Liu Y."/>
        </authorList>
    </citation>
    <scope>NUCLEOTIDE SEQUENCE [LARGE SCALE GENOMIC DNA]</scope>
    <source>
        <strain evidence="7 8">4Y4</strain>
    </source>
</reference>
<dbReference type="EMBL" id="JACLAU010000007">
    <property type="protein sequence ID" value="MBC2651414.1"/>
    <property type="molecule type" value="Genomic_DNA"/>
</dbReference>
<dbReference type="SUPFAM" id="SSF102712">
    <property type="entry name" value="JAB1/MPN domain"/>
    <property type="match status" value="1"/>
</dbReference>
<keyword evidence="4" id="KW-0862">Zinc</keyword>
<keyword evidence="1" id="KW-0645">Protease</keyword>
<comment type="caution">
    <text evidence="7">The sequence shown here is derived from an EMBL/GenBank/DDBJ whole genome shotgun (WGS) entry which is preliminary data.</text>
</comment>
<dbReference type="GO" id="GO:0008270">
    <property type="term" value="F:zinc ion binding"/>
    <property type="evidence" value="ECO:0007669"/>
    <property type="project" value="TreeGrafter"/>
</dbReference>
<evidence type="ECO:0000256" key="1">
    <source>
        <dbReference type="ARBA" id="ARBA00022670"/>
    </source>
</evidence>
<evidence type="ECO:0000313" key="8">
    <source>
        <dbReference type="Proteomes" id="UP000520156"/>
    </source>
</evidence>
<gene>
    <name evidence="7" type="ORF">H7F49_06850</name>
</gene>
<name>A0A7X1F6Z3_9SPHN</name>
<evidence type="ECO:0000313" key="7">
    <source>
        <dbReference type="EMBL" id="MBC2651414.1"/>
    </source>
</evidence>
<keyword evidence="5" id="KW-0482">Metalloprotease</keyword>
<dbReference type="Gene3D" id="3.40.140.10">
    <property type="entry name" value="Cytidine Deaminase, domain 2"/>
    <property type="match status" value="1"/>
</dbReference>
<protein>
    <submittedName>
        <fullName evidence="7">Mov34/MPN/PAD-1 family protein</fullName>
    </submittedName>
</protein>
<dbReference type="AlphaFoldDB" id="A0A7X1F6Z3"/>
<proteinExistence type="predicted"/>
<dbReference type="Pfam" id="PF14464">
    <property type="entry name" value="Prok-JAB"/>
    <property type="match status" value="1"/>
</dbReference>
<dbReference type="PANTHER" id="PTHR34858">
    <property type="entry name" value="CYSO-CYSTEINE PEPTIDASE"/>
    <property type="match status" value="1"/>
</dbReference>
<dbReference type="InterPro" id="IPR028090">
    <property type="entry name" value="JAB_dom_prok"/>
</dbReference>
<evidence type="ECO:0000256" key="2">
    <source>
        <dbReference type="ARBA" id="ARBA00022723"/>
    </source>
</evidence>
<evidence type="ECO:0000259" key="6">
    <source>
        <dbReference type="PROSITE" id="PS50249"/>
    </source>
</evidence>
<keyword evidence="3" id="KW-0378">Hydrolase</keyword>
<organism evidence="7 8">
    <name type="scientific">Novosphingobium aerophilum</name>
    <dbReference type="NCBI Taxonomy" id="2839843"/>
    <lineage>
        <taxon>Bacteria</taxon>
        <taxon>Pseudomonadati</taxon>
        <taxon>Pseudomonadota</taxon>
        <taxon>Alphaproteobacteria</taxon>
        <taxon>Sphingomonadales</taxon>
        <taxon>Sphingomonadaceae</taxon>
        <taxon>Novosphingobium</taxon>
    </lineage>
</organism>
<accession>A0A7X1F6Z3</accession>
<dbReference type="GO" id="GO:0008235">
    <property type="term" value="F:metalloexopeptidase activity"/>
    <property type="evidence" value="ECO:0007669"/>
    <property type="project" value="TreeGrafter"/>
</dbReference>
<sequence length="119" mass="12227">MCRAAAAAAPAEACGLLLGEGRHVRTAPVTANVAPEPLTRFEIDPAALIAAHRAARQGGPQVLGYWHSHPNGLAGPSPTDRAMACGDGRIWAIVAGGAVNLWEDGLDGFAPLPYSVHEG</sequence>
<evidence type="ECO:0000256" key="4">
    <source>
        <dbReference type="ARBA" id="ARBA00022833"/>
    </source>
</evidence>
<keyword evidence="2" id="KW-0479">Metal-binding</keyword>